<feature type="binding site" evidence="5">
    <location>
        <position position="138"/>
    </location>
    <ligand>
        <name>FAD</name>
        <dbReference type="ChEBI" id="CHEBI:57692"/>
    </ligand>
</feature>
<dbReference type="CDD" id="cd06183">
    <property type="entry name" value="cyt_b5_reduct_like"/>
    <property type="match status" value="1"/>
</dbReference>
<protein>
    <submittedName>
        <fullName evidence="7">NADH-cytochrome b5 reductase 3</fullName>
    </submittedName>
</protein>
<dbReference type="EMBL" id="MTYJ01000165">
    <property type="protein sequence ID" value="OQV11635.1"/>
    <property type="molecule type" value="Genomic_DNA"/>
</dbReference>
<keyword evidence="3 5" id="KW-0274">FAD</keyword>
<keyword evidence="8" id="KW-1185">Reference proteome</keyword>
<dbReference type="InterPro" id="IPR017927">
    <property type="entry name" value="FAD-bd_FR_type"/>
</dbReference>
<evidence type="ECO:0000256" key="1">
    <source>
        <dbReference type="ARBA" id="ARBA00001974"/>
    </source>
</evidence>
<keyword evidence="2 5" id="KW-0285">Flavoprotein</keyword>
<evidence type="ECO:0000313" key="8">
    <source>
        <dbReference type="Proteomes" id="UP000192578"/>
    </source>
</evidence>
<name>A0A1W0W8V5_HYPEX</name>
<dbReference type="OrthoDB" id="432685at2759"/>
<dbReference type="PROSITE" id="PS51384">
    <property type="entry name" value="FAD_FR"/>
    <property type="match status" value="1"/>
</dbReference>
<dbReference type="AlphaFoldDB" id="A0A1W0W8V5"/>
<dbReference type="GO" id="GO:0016491">
    <property type="term" value="F:oxidoreductase activity"/>
    <property type="evidence" value="ECO:0007669"/>
    <property type="project" value="UniProtKB-KW"/>
</dbReference>
<dbReference type="Gene3D" id="2.40.30.10">
    <property type="entry name" value="Translation factors"/>
    <property type="match status" value="1"/>
</dbReference>
<dbReference type="InterPro" id="IPR001834">
    <property type="entry name" value="CBR-like"/>
</dbReference>
<gene>
    <name evidence="7" type="ORF">BV898_14057</name>
</gene>
<dbReference type="Pfam" id="PF00970">
    <property type="entry name" value="FAD_binding_6"/>
    <property type="match status" value="1"/>
</dbReference>
<organism evidence="7 8">
    <name type="scientific">Hypsibius exemplaris</name>
    <name type="common">Freshwater tardigrade</name>
    <dbReference type="NCBI Taxonomy" id="2072580"/>
    <lineage>
        <taxon>Eukaryota</taxon>
        <taxon>Metazoa</taxon>
        <taxon>Ecdysozoa</taxon>
        <taxon>Tardigrada</taxon>
        <taxon>Eutardigrada</taxon>
        <taxon>Parachela</taxon>
        <taxon>Hypsibioidea</taxon>
        <taxon>Hypsibiidae</taxon>
        <taxon>Hypsibius</taxon>
    </lineage>
</organism>
<accession>A0A1W0W8V5</accession>
<dbReference type="InterPro" id="IPR017938">
    <property type="entry name" value="Riboflavin_synthase-like_b-brl"/>
</dbReference>
<evidence type="ECO:0000313" key="7">
    <source>
        <dbReference type="EMBL" id="OQV11635.1"/>
    </source>
</evidence>
<proteinExistence type="predicted"/>
<comment type="cofactor">
    <cofactor evidence="1 5">
        <name>FAD</name>
        <dbReference type="ChEBI" id="CHEBI:57692"/>
    </cofactor>
</comment>
<evidence type="ECO:0000256" key="4">
    <source>
        <dbReference type="ARBA" id="ARBA00023002"/>
    </source>
</evidence>
<evidence type="ECO:0000256" key="3">
    <source>
        <dbReference type="ARBA" id="ARBA00022827"/>
    </source>
</evidence>
<reference evidence="8" key="1">
    <citation type="submission" date="2017-01" db="EMBL/GenBank/DDBJ databases">
        <title>Comparative genomics of anhydrobiosis in the tardigrade Hypsibius dujardini.</title>
        <authorList>
            <person name="Yoshida Y."/>
            <person name="Koutsovoulos G."/>
            <person name="Laetsch D."/>
            <person name="Stevens L."/>
            <person name="Kumar S."/>
            <person name="Horikawa D."/>
            <person name="Ishino K."/>
            <person name="Komine S."/>
            <person name="Tomita M."/>
            <person name="Blaxter M."/>
            <person name="Arakawa K."/>
        </authorList>
    </citation>
    <scope>NUCLEOTIDE SEQUENCE [LARGE SCALE GENOMIC DNA]</scope>
    <source>
        <strain evidence="8">Z151</strain>
    </source>
</reference>
<evidence type="ECO:0000259" key="6">
    <source>
        <dbReference type="PROSITE" id="PS51384"/>
    </source>
</evidence>
<feature type="binding site" evidence="5">
    <location>
        <position position="140"/>
    </location>
    <ligand>
        <name>FAD</name>
        <dbReference type="ChEBI" id="CHEBI:57692"/>
    </ligand>
</feature>
<comment type="caution">
    <text evidence="7">The sequence shown here is derived from an EMBL/GenBank/DDBJ whole genome shotgun (WGS) entry which is preliminary data.</text>
</comment>
<dbReference type="SUPFAM" id="SSF63380">
    <property type="entry name" value="Riboflavin synthase domain-like"/>
    <property type="match status" value="1"/>
</dbReference>
<dbReference type="GO" id="GO:0071949">
    <property type="term" value="F:FAD binding"/>
    <property type="evidence" value="ECO:0007669"/>
    <property type="project" value="TreeGrafter"/>
</dbReference>
<dbReference type="FunFam" id="2.40.30.10:FF:000021">
    <property type="entry name" value="NADH-cytochrome b5 reductase"/>
    <property type="match status" value="1"/>
</dbReference>
<dbReference type="PANTHER" id="PTHR19370">
    <property type="entry name" value="NADH-CYTOCHROME B5 REDUCTASE"/>
    <property type="match status" value="1"/>
</dbReference>
<evidence type="ECO:0000256" key="5">
    <source>
        <dbReference type="PIRSR" id="PIRSR601834-1"/>
    </source>
</evidence>
<dbReference type="PRINTS" id="PR00406">
    <property type="entry name" value="CYTB5RDTASE"/>
</dbReference>
<feature type="binding site" evidence="5">
    <location>
        <position position="120"/>
    </location>
    <ligand>
        <name>FAD</name>
        <dbReference type="ChEBI" id="CHEBI:57692"/>
    </ligand>
</feature>
<dbReference type="Proteomes" id="UP000192578">
    <property type="component" value="Unassembled WGS sequence"/>
</dbReference>
<dbReference type="InterPro" id="IPR008333">
    <property type="entry name" value="Cbr1-like_FAD-bd_dom"/>
</dbReference>
<feature type="binding site" evidence="5">
    <location>
        <position position="154"/>
    </location>
    <ligand>
        <name>FAD</name>
        <dbReference type="ChEBI" id="CHEBI:57692"/>
    </ligand>
</feature>
<keyword evidence="4" id="KW-0560">Oxidoreductase</keyword>
<sequence length="223" mass="24506">MTEKRKFFDPTWIRVTLSRVCDTPAKKLTTKVVLGVGAGAAGAYVLYRLIQRMREGYVPDPVTLTKPDVPVKVKMIDKVKVTGDTRRLRFALPSPHHTVGVPAGNYLFVTALINGVKEVRSYTPISGEHNERGHMDLIVKVYPPTPDFPNGGLMSQYLDKLGIGDEITINGPAGLITYEGNGVFAIKADSKAAPVKRTVKRIGKDYVAGITDRQLQWLMNGQA</sequence>
<feature type="domain" description="FAD-binding FR-type" evidence="6">
    <location>
        <begin position="68"/>
        <end position="179"/>
    </location>
</feature>
<dbReference type="PANTHER" id="PTHR19370:SF185">
    <property type="entry name" value="NADH-CYTOCHROME B5 REDUCTASE"/>
    <property type="match status" value="1"/>
</dbReference>
<evidence type="ECO:0000256" key="2">
    <source>
        <dbReference type="ARBA" id="ARBA00022630"/>
    </source>
</evidence>
<feature type="binding site" evidence="5">
    <location>
        <position position="122"/>
    </location>
    <ligand>
        <name>FAD</name>
        <dbReference type="ChEBI" id="CHEBI:57692"/>
    </ligand>
</feature>
<dbReference type="GO" id="GO:0005739">
    <property type="term" value="C:mitochondrion"/>
    <property type="evidence" value="ECO:0007669"/>
    <property type="project" value="TreeGrafter"/>
</dbReference>
<feature type="binding site" evidence="5">
    <location>
        <position position="155"/>
    </location>
    <ligand>
        <name>FAD</name>
        <dbReference type="ChEBI" id="CHEBI:57692"/>
    </ligand>
</feature>